<dbReference type="SUPFAM" id="SSF56420">
    <property type="entry name" value="Peptide deformylase"/>
    <property type="match status" value="1"/>
</dbReference>
<gene>
    <name evidence="1" type="ORF">GCM10009539_02910</name>
</gene>
<evidence type="ECO:0000313" key="1">
    <source>
        <dbReference type="EMBL" id="GAA0221118.1"/>
    </source>
</evidence>
<proteinExistence type="predicted"/>
<keyword evidence="2" id="KW-1185">Reference proteome</keyword>
<sequence length="168" mass="17173">MVGGLFGEPVSFLIGEQSPQPLVLPFGLLGALDESGDPVGQLGPGRLQLIGDLSDQVTFPDQVPEALDADGGLDPALAGADRRITGDRERTDLGRVVDVGAAAELPRPGPTDLHDPVSGYVVNPRLATATAIAGTLTYPEGCLSVPGPYAPLERAALAQVTGVDADGR</sequence>
<dbReference type="Proteomes" id="UP001500967">
    <property type="component" value="Unassembled WGS sequence"/>
</dbReference>
<evidence type="ECO:0000313" key="2">
    <source>
        <dbReference type="Proteomes" id="UP001500967"/>
    </source>
</evidence>
<protein>
    <submittedName>
        <fullName evidence="1">Uncharacterized protein</fullName>
    </submittedName>
</protein>
<comment type="caution">
    <text evidence="1">The sequence shown here is derived from an EMBL/GenBank/DDBJ whole genome shotgun (WGS) entry which is preliminary data.</text>
</comment>
<dbReference type="Gene3D" id="3.90.45.10">
    <property type="entry name" value="Peptide deformylase"/>
    <property type="match status" value="1"/>
</dbReference>
<dbReference type="EMBL" id="BAAAGX010000002">
    <property type="protein sequence ID" value="GAA0221118.1"/>
    <property type="molecule type" value="Genomic_DNA"/>
</dbReference>
<accession>A0ABN0TGL1</accession>
<name>A0ABN0TGL1_9ACTN</name>
<dbReference type="InterPro" id="IPR036821">
    <property type="entry name" value="Peptide_deformylase_sf"/>
</dbReference>
<organism evidence="1 2">
    <name type="scientific">Cryptosporangium japonicum</name>
    <dbReference type="NCBI Taxonomy" id="80872"/>
    <lineage>
        <taxon>Bacteria</taxon>
        <taxon>Bacillati</taxon>
        <taxon>Actinomycetota</taxon>
        <taxon>Actinomycetes</taxon>
        <taxon>Cryptosporangiales</taxon>
        <taxon>Cryptosporangiaceae</taxon>
        <taxon>Cryptosporangium</taxon>
    </lineage>
</organism>
<reference evidence="1 2" key="1">
    <citation type="journal article" date="2019" name="Int. J. Syst. Evol. Microbiol.">
        <title>The Global Catalogue of Microorganisms (GCM) 10K type strain sequencing project: providing services to taxonomists for standard genome sequencing and annotation.</title>
        <authorList>
            <consortium name="The Broad Institute Genomics Platform"/>
            <consortium name="The Broad Institute Genome Sequencing Center for Infectious Disease"/>
            <person name="Wu L."/>
            <person name="Ma J."/>
        </authorList>
    </citation>
    <scope>NUCLEOTIDE SEQUENCE [LARGE SCALE GENOMIC DNA]</scope>
    <source>
        <strain evidence="1 2">JCM 10425</strain>
    </source>
</reference>